<sequence>MTYPGEPWISTTSRRLKTIASYSLPVTVTEFADVLRVALHHHDRLVLTELGEGQAVVFRRTTLAGRADRIVLTFAPEDGGTKVDVTSRGIDVPGFDFGRYTGDLHVLFDAVRAEIACRGDETGEPRPR</sequence>
<organism evidence="1 2">
    <name type="scientific">Cryobacterium tepidiphilum</name>
    <dbReference type="NCBI Taxonomy" id="2486026"/>
    <lineage>
        <taxon>Bacteria</taxon>
        <taxon>Bacillati</taxon>
        <taxon>Actinomycetota</taxon>
        <taxon>Actinomycetes</taxon>
        <taxon>Micrococcales</taxon>
        <taxon>Microbacteriaceae</taxon>
        <taxon>Cryobacterium</taxon>
    </lineage>
</organism>
<evidence type="ECO:0000313" key="2">
    <source>
        <dbReference type="Proteomes" id="UP000279859"/>
    </source>
</evidence>
<proteinExistence type="predicted"/>
<name>A0A3M8KU02_9MICO</name>
<dbReference type="Proteomes" id="UP000279859">
    <property type="component" value="Unassembled WGS sequence"/>
</dbReference>
<dbReference type="EMBL" id="RDSR01000027">
    <property type="protein sequence ID" value="RNE56781.1"/>
    <property type="molecule type" value="Genomic_DNA"/>
</dbReference>
<gene>
    <name evidence="1" type="ORF">EEJ31_13155</name>
</gene>
<accession>A0A3M8KU02</accession>
<evidence type="ECO:0000313" key="1">
    <source>
        <dbReference type="EMBL" id="RNE56781.1"/>
    </source>
</evidence>
<reference evidence="1 2" key="1">
    <citation type="submission" date="2018-11" db="EMBL/GenBank/DDBJ databases">
        <title>Cryobacterium sp. nov., isolated from rhizosphere soil of lettuce.</title>
        <authorList>
            <person name="Wang Y."/>
        </authorList>
    </citation>
    <scope>NUCLEOTIDE SEQUENCE [LARGE SCALE GENOMIC DNA]</scope>
    <source>
        <strain evidence="1 2">NEAU-85</strain>
    </source>
</reference>
<comment type="caution">
    <text evidence="1">The sequence shown here is derived from an EMBL/GenBank/DDBJ whole genome shotgun (WGS) entry which is preliminary data.</text>
</comment>
<dbReference type="AlphaFoldDB" id="A0A3M8KU02"/>
<evidence type="ECO:0008006" key="3">
    <source>
        <dbReference type="Google" id="ProtNLM"/>
    </source>
</evidence>
<dbReference type="RefSeq" id="WP_123046743.1">
    <property type="nucleotide sequence ID" value="NZ_RDSR01000027.1"/>
</dbReference>
<protein>
    <recommendedName>
        <fullName evidence="3">DUF1499 domain-containing protein</fullName>
    </recommendedName>
</protein>
<keyword evidence="2" id="KW-1185">Reference proteome</keyword>